<dbReference type="GO" id="GO:0008168">
    <property type="term" value="F:methyltransferase activity"/>
    <property type="evidence" value="ECO:0007669"/>
    <property type="project" value="UniProtKB-KW"/>
</dbReference>
<dbReference type="InterPro" id="IPR029063">
    <property type="entry name" value="SAM-dependent_MTases_sf"/>
</dbReference>
<evidence type="ECO:0000313" key="2">
    <source>
        <dbReference type="Proteomes" id="UP000245916"/>
    </source>
</evidence>
<dbReference type="SUPFAM" id="SSF53335">
    <property type="entry name" value="S-adenosyl-L-methionine-dependent methyltransferases"/>
    <property type="match status" value="1"/>
</dbReference>
<dbReference type="Pfam" id="PF13489">
    <property type="entry name" value="Methyltransf_23"/>
    <property type="match status" value="1"/>
</dbReference>
<evidence type="ECO:0000313" key="1">
    <source>
        <dbReference type="EMBL" id="PWG03383.1"/>
    </source>
</evidence>
<organism evidence="1 2">
    <name type="scientific">Allosphingosinicella humi</name>
    <dbReference type="NCBI Taxonomy" id="2068657"/>
    <lineage>
        <taxon>Bacteria</taxon>
        <taxon>Pseudomonadati</taxon>
        <taxon>Pseudomonadota</taxon>
        <taxon>Alphaproteobacteria</taxon>
        <taxon>Sphingomonadales</taxon>
        <taxon>Sphingomonadaceae</taxon>
        <taxon>Allosphingosinicella</taxon>
    </lineage>
</organism>
<proteinExistence type="predicted"/>
<protein>
    <submittedName>
        <fullName evidence="1">SAM-dependent methyltransferase</fullName>
    </submittedName>
</protein>
<accession>A0A2U2J4V3</accession>
<keyword evidence="2" id="KW-1185">Reference proteome</keyword>
<dbReference type="RefSeq" id="WP_109271521.1">
    <property type="nucleotide sequence ID" value="NZ_QFFF01000001.1"/>
</dbReference>
<sequence>MAHGYDAATLRFYADEAPVYVSSGPGGISRHLIGFLDRLEPGASILELGCGGGRDAEWMLAQGFDVDPTDGVLEMAAKAEARVGRPVRLMRFDEIDVIGRYDAVWANASLLHVPRSGLPAILTSVMRALKPGGLHFASYKGGGAEGRDRFGRYFNYLSLDDMLKAYRRSGDWRIISTVEYEGGGYEGGNGPWVAITAAAPE</sequence>
<dbReference type="AlphaFoldDB" id="A0A2U2J4V3"/>
<dbReference type="Gene3D" id="3.40.50.150">
    <property type="entry name" value="Vaccinia Virus protein VP39"/>
    <property type="match status" value="1"/>
</dbReference>
<dbReference type="GO" id="GO:0032259">
    <property type="term" value="P:methylation"/>
    <property type="evidence" value="ECO:0007669"/>
    <property type="project" value="UniProtKB-KW"/>
</dbReference>
<dbReference type="OrthoDB" id="9804312at2"/>
<dbReference type="EMBL" id="QFFF01000001">
    <property type="protein sequence ID" value="PWG03383.1"/>
    <property type="molecule type" value="Genomic_DNA"/>
</dbReference>
<dbReference type="CDD" id="cd02440">
    <property type="entry name" value="AdoMet_MTases"/>
    <property type="match status" value="1"/>
</dbReference>
<comment type="caution">
    <text evidence="1">The sequence shown here is derived from an EMBL/GenBank/DDBJ whole genome shotgun (WGS) entry which is preliminary data.</text>
</comment>
<dbReference type="PANTHER" id="PTHR43861:SF1">
    <property type="entry name" value="TRANS-ACONITATE 2-METHYLTRANSFERASE"/>
    <property type="match status" value="1"/>
</dbReference>
<dbReference type="PANTHER" id="PTHR43861">
    <property type="entry name" value="TRANS-ACONITATE 2-METHYLTRANSFERASE-RELATED"/>
    <property type="match status" value="1"/>
</dbReference>
<dbReference type="Proteomes" id="UP000245916">
    <property type="component" value="Unassembled WGS sequence"/>
</dbReference>
<keyword evidence="1" id="KW-0489">Methyltransferase</keyword>
<gene>
    <name evidence="1" type="ORF">DF286_11275</name>
</gene>
<name>A0A2U2J4V3_9SPHN</name>
<keyword evidence="1" id="KW-0808">Transferase</keyword>
<reference evidence="1 2" key="1">
    <citation type="submission" date="2018-05" db="EMBL/GenBank/DDBJ databases">
        <title>Genome of Sphingosinicella humi QZX222.</title>
        <authorList>
            <person name="Qiao Z."/>
            <person name="Wang G."/>
        </authorList>
    </citation>
    <scope>NUCLEOTIDE SEQUENCE [LARGE SCALE GENOMIC DNA]</scope>
    <source>
        <strain evidence="1 2">QZX222</strain>
    </source>
</reference>